<dbReference type="SUPFAM" id="SSF141729">
    <property type="entry name" value="FimD N-terminal domain-like"/>
    <property type="match status" value="1"/>
</dbReference>
<evidence type="ECO:0000256" key="5">
    <source>
        <dbReference type="ARBA" id="ARBA00022558"/>
    </source>
</evidence>
<dbReference type="Proteomes" id="UP001076655">
    <property type="component" value="Unassembled WGS sequence"/>
</dbReference>
<keyword evidence="3 10" id="KW-0813">Transport</keyword>
<evidence type="ECO:0000256" key="1">
    <source>
        <dbReference type="ARBA" id="ARBA00004571"/>
    </source>
</evidence>
<dbReference type="PANTHER" id="PTHR30451:SF21">
    <property type="entry name" value="FIMBRIAL USHER DOMAIN-CONTAINING PROTEIN YDET-RELATED"/>
    <property type="match status" value="1"/>
</dbReference>
<feature type="signal peptide" evidence="11">
    <location>
        <begin position="1"/>
        <end position="27"/>
    </location>
</feature>
<keyword evidence="9 10" id="KW-0998">Cell outer membrane</keyword>
<comment type="similarity">
    <text evidence="2 10">Belongs to the fimbrial export usher family.</text>
</comment>
<dbReference type="PANTHER" id="PTHR30451">
    <property type="entry name" value="OUTER MEMBRANE USHER PROTEIN"/>
    <property type="match status" value="1"/>
</dbReference>
<dbReference type="RefSeq" id="WP_267785119.1">
    <property type="nucleotide sequence ID" value="NZ_JAPNMI010000001.1"/>
</dbReference>
<dbReference type="GO" id="GO:0015473">
    <property type="term" value="F:fimbrial usher porin activity"/>
    <property type="evidence" value="ECO:0007669"/>
    <property type="project" value="InterPro"/>
</dbReference>
<evidence type="ECO:0000259" key="12">
    <source>
        <dbReference type="Pfam" id="PF13953"/>
    </source>
</evidence>
<evidence type="ECO:0000256" key="9">
    <source>
        <dbReference type="ARBA" id="ARBA00023237"/>
    </source>
</evidence>
<dbReference type="EMBL" id="JAPNMI010000001">
    <property type="protein sequence ID" value="MCY0788387.1"/>
    <property type="molecule type" value="Genomic_DNA"/>
</dbReference>
<evidence type="ECO:0000256" key="10">
    <source>
        <dbReference type="RuleBase" id="RU003884"/>
    </source>
</evidence>
<evidence type="ECO:0000256" key="7">
    <source>
        <dbReference type="ARBA" id="ARBA00022729"/>
    </source>
</evidence>
<evidence type="ECO:0000259" key="13">
    <source>
        <dbReference type="Pfam" id="PF13954"/>
    </source>
</evidence>
<reference evidence="14" key="1">
    <citation type="submission" date="2022-08" db="EMBL/GenBank/DDBJ databases">
        <authorList>
            <person name="Dale J.L."/>
        </authorList>
    </citation>
    <scope>NUCLEOTIDE SEQUENCE</scope>
    <source>
        <strain evidence="14">2022EL-00758</strain>
    </source>
</reference>
<dbReference type="Pfam" id="PF00577">
    <property type="entry name" value="Usher"/>
    <property type="match status" value="1"/>
</dbReference>
<evidence type="ECO:0000256" key="11">
    <source>
        <dbReference type="SAM" id="SignalP"/>
    </source>
</evidence>
<dbReference type="GO" id="GO:0009279">
    <property type="term" value="C:cell outer membrane"/>
    <property type="evidence" value="ECO:0007669"/>
    <property type="project" value="UniProtKB-SubCell"/>
</dbReference>
<feature type="chain" id="PRO_5040148569" evidence="11">
    <location>
        <begin position="28"/>
        <end position="843"/>
    </location>
</feature>
<dbReference type="InterPro" id="IPR025885">
    <property type="entry name" value="PapC_N"/>
</dbReference>
<dbReference type="Gene3D" id="3.10.20.410">
    <property type="match status" value="1"/>
</dbReference>
<evidence type="ECO:0000256" key="3">
    <source>
        <dbReference type="ARBA" id="ARBA00022448"/>
    </source>
</evidence>
<name>A0A9Q4CLK5_MORMO</name>
<accession>A0A9Q4CLK5</accession>
<keyword evidence="6 10" id="KW-0812">Transmembrane</keyword>
<dbReference type="InterPro" id="IPR042186">
    <property type="entry name" value="FimD_plug_dom"/>
</dbReference>
<gene>
    <name evidence="14" type="ORF">N0392_01615</name>
</gene>
<feature type="domain" description="PapC-like C-terminal" evidence="12">
    <location>
        <begin position="763"/>
        <end position="827"/>
    </location>
</feature>
<organism evidence="14 15">
    <name type="scientific">Morganella morganii</name>
    <name type="common">Proteus morganii</name>
    <dbReference type="NCBI Taxonomy" id="582"/>
    <lineage>
        <taxon>Bacteria</taxon>
        <taxon>Pseudomonadati</taxon>
        <taxon>Pseudomonadota</taxon>
        <taxon>Gammaproteobacteria</taxon>
        <taxon>Enterobacterales</taxon>
        <taxon>Morganellaceae</taxon>
        <taxon>Morganella</taxon>
    </lineage>
</organism>
<evidence type="ECO:0000256" key="8">
    <source>
        <dbReference type="ARBA" id="ARBA00023136"/>
    </source>
</evidence>
<dbReference type="InterPro" id="IPR018030">
    <property type="entry name" value="Fimbrial_membr_usher_CS"/>
</dbReference>
<evidence type="ECO:0000313" key="15">
    <source>
        <dbReference type="Proteomes" id="UP001076655"/>
    </source>
</evidence>
<evidence type="ECO:0000313" key="14">
    <source>
        <dbReference type="EMBL" id="MCY0788387.1"/>
    </source>
</evidence>
<sequence>MPASAKHNHLSVLILLSLLSSADLVCAEDYFEPTFVTDPSGKRLSVDLTPFRKSAYLPGTYHVDIFINDNYVDTRDINFTASDGNSEELIPCLPDTLLIQYGIKADNYLSDNHSGQCYDPGNIPDTSYRFIPSENRLIVSVPQIALDNQILDKLIEQRWDDGISAVFADYNLSGRNQKNTKYNQTDNTLYLNLRSGINAGAWRYRNYGIWNRESDGSQHWETQLNYIERPLRALKSRLLFGDNYSDSQVFEAIPFRGVKMWSDNQMYPDYAGVYAPAISGTASVDSAIEVSQNGRVIYRTNVPAGPYEITDVVPLNNGDNLDVLQTGIDGSIQRFIVPFSVLDFLKRKGHLEYSLTGGQYRPSEKNKDNNKHHFLQTDAFYGLTDNITLFGGIQASSRYRAYDMGAGINIPDLGAVSADVTATHATPEHTRDLNGQAFRLRYSKGLNSYGTNITFLGYRYMRGDYLTMQDMFDFRRNTPDNQSYSRRKNQFDVTLTQQLPASAGQISATSSYQTYHSYDNNEQKVESYNIGYSNSFRYFSLNMNYTFYKNTLNNYTDNNIRDKNNDHVLSMNISIPLTGKYKENWINYGMSTDKNGDTDNYAGVGGLAFDDRSLSWNVQQGYGNRGRGNYGSAYGTYKHAYGDLNAGYSYQKDNRQYSYGASGSLIMSEYGIAATRPLGETNALIYTPGAQGITTENESGALTNYFGLAVTPNLIPYRSNIIRLNQYSLPDNAEVDTPLKEVYPTRGAIVLADYSTQIGQKMLVTLHDTAGNTLPFGAYATLNGSEERYYVSNYGRVYLSGAPESDEIQVVWGNKNQYQCRFTYDISSKKKVNGLYIFDETCR</sequence>
<dbReference type="Gene3D" id="2.60.40.2610">
    <property type="entry name" value="Outer membrane usher protein FimD, plug domain"/>
    <property type="match status" value="1"/>
</dbReference>
<dbReference type="InterPro" id="IPR037224">
    <property type="entry name" value="PapC_N_sf"/>
</dbReference>
<keyword evidence="8 10" id="KW-0472">Membrane</keyword>
<keyword evidence="5 10" id="KW-1029">Fimbrium biogenesis</keyword>
<dbReference type="Pfam" id="PF13953">
    <property type="entry name" value="PapC_C"/>
    <property type="match status" value="1"/>
</dbReference>
<comment type="subcellular location">
    <subcellularLocation>
        <location evidence="1 10">Cell outer membrane</location>
        <topology evidence="1 10">Multi-pass membrane protein</topology>
    </subcellularLocation>
</comment>
<evidence type="ECO:0000256" key="6">
    <source>
        <dbReference type="ARBA" id="ARBA00022692"/>
    </source>
</evidence>
<dbReference type="InterPro" id="IPR025949">
    <property type="entry name" value="PapC-like_C"/>
</dbReference>
<dbReference type="Pfam" id="PF13954">
    <property type="entry name" value="PapC_N"/>
    <property type="match status" value="1"/>
</dbReference>
<dbReference type="InterPro" id="IPR000015">
    <property type="entry name" value="Fimb_usher"/>
</dbReference>
<protein>
    <submittedName>
        <fullName evidence="14">Fimbrial biogenesis outer membrane usher protein</fullName>
    </submittedName>
</protein>
<proteinExistence type="inferred from homology"/>
<evidence type="ECO:0000256" key="2">
    <source>
        <dbReference type="ARBA" id="ARBA00008064"/>
    </source>
</evidence>
<keyword evidence="4" id="KW-1134">Transmembrane beta strand</keyword>
<dbReference type="Gene3D" id="2.60.40.2070">
    <property type="match status" value="1"/>
</dbReference>
<dbReference type="PROSITE" id="PS01151">
    <property type="entry name" value="FIMBRIAL_USHER"/>
    <property type="match status" value="1"/>
</dbReference>
<dbReference type="AlphaFoldDB" id="A0A9Q4CLK5"/>
<keyword evidence="7 11" id="KW-0732">Signal</keyword>
<feature type="domain" description="PapC N-terminal" evidence="13">
    <location>
        <begin position="30"/>
        <end position="173"/>
    </location>
</feature>
<dbReference type="Gene3D" id="2.60.40.3110">
    <property type="match status" value="1"/>
</dbReference>
<comment type="caution">
    <text evidence="14">The sequence shown here is derived from an EMBL/GenBank/DDBJ whole genome shotgun (WGS) entry which is preliminary data.</text>
</comment>
<evidence type="ECO:0000256" key="4">
    <source>
        <dbReference type="ARBA" id="ARBA00022452"/>
    </source>
</evidence>
<dbReference type="InterPro" id="IPR043142">
    <property type="entry name" value="PapC-like_C_sf"/>
</dbReference>
<dbReference type="GO" id="GO:0009297">
    <property type="term" value="P:pilus assembly"/>
    <property type="evidence" value="ECO:0007669"/>
    <property type="project" value="InterPro"/>
</dbReference>